<organism evidence="2 3">
    <name type="scientific">Trichoderma longibrachiatum ATCC 18648</name>
    <dbReference type="NCBI Taxonomy" id="983965"/>
    <lineage>
        <taxon>Eukaryota</taxon>
        <taxon>Fungi</taxon>
        <taxon>Dikarya</taxon>
        <taxon>Ascomycota</taxon>
        <taxon>Pezizomycotina</taxon>
        <taxon>Sordariomycetes</taxon>
        <taxon>Hypocreomycetidae</taxon>
        <taxon>Hypocreales</taxon>
        <taxon>Hypocreaceae</taxon>
        <taxon>Trichoderma</taxon>
    </lineage>
</organism>
<keyword evidence="1" id="KW-1133">Transmembrane helix</keyword>
<gene>
    <name evidence="2" type="ORF">M440DRAFT_1370927</name>
</gene>
<dbReference type="InterPro" id="IPR025363">
    <property type="entry name" value="DUF4267"/>
</dbReference>
<feature type="transmembrane region" description="Helical" evidence="1">
    <location>
        <begin position="116"/>
        <end position="135"/>
    </location>
</feature>
<protein>
    <submittedName>
        <fullName evidence="2">Uncharacterized protein</fullName>
    </submittedName>
</protein>
<reference evidence="2 3" key="1">
    <citation type="submission" date="2016-07" db="EMBL/GenBank/DDBJ databases">
        <title>Multiple horizontal gene transfer events from other fungi enriched the ability of initially mycotrophic Trichoderma (Ascomycota) to feed on dead plant biomass.</title>
        <authorList>
            <consortium name="DOE Joint Genome Institute"/>
            <person name="Aerts A."/>
            <person name="Atanasova L."/>
            <person name="Chenthamara K."/>
            <person name="Zhang J."/>
            <person name="Grujic M."/>
            <person name="Henrissat B."/>
            <person name="Kuo A."/>
            <person name="Salamov A."/>
            <person name="Lipzen A."/>
            <person name="Labutti K."/>
            <person name="Barry K."/>
            <person name="Miao Y."/>
            <person name="Rahimi M.J."/>
            <person name="Shen Q."/>
            <person name="Grigoriev I.V."/>
            <person name="Kubicek C.P."/>
            <person name="Druzhinina I.S."/>
        </authorList>
    </citation>
    <scope>NUCLEOTIDE SEQUENCE [LARGE SCALE GENOMIC DNA]</scope>
    <source>
        <strain evidence="2 3">ATCC 18648</strain>
    </source>
</reference>
<dbReference type="STRING" id="983965.A0A2T4CCE0"/>
<dbReference type="Proteomes" id="UP000240760">
    <property type="component" value="Unassembled WGS sequence"/>
</dbReference>
<evidence type="ECO:0000256" key="1">
    <source>
        <dbReference type="SAM" id="Phobius"/>
    </source>
</evidence>
<dbReference type="AlphaFoldDB" id="A0A2T4CCE0"/>
<keyword evidence="1" id="KW-0472">Membrane</keyword>
<keyword evidence="3" id="KW-1185">Reference proteome</keyword>
<dbReference type="OrthoDB" id="4157173at2759"/>
<feature type="transmembrane region" description="Helical" evidence="1">
    <location>
        <begin position="6"/>
        <end position="28"/>
    </location>
</feature>
<name>A0A2T4CCE0_TRILO</name>
<dbReference type="Pfam" id="PF14087">
    <property type="entry name" value="DUF4267"/>
    <property type="match status" value="1"/>
</dbReference>
<sequence length="140" mass="14983">MPFSASTWNSLGLSVAATFAVLGSSALFDMKRTAELFSLQPPPRKRELRSEEAEDDGSGLCRVVAILVGSRDLTMATALIALHRAGMRDAMGTVILSSMGICVADLYIVWRAGKKVETTLFAMGAAVWAVIGLGLKEYLD</sequence>
<feature type="transmembrane region" description="Helical" evidence="1">
    <location>
        <begin position="90"/>
        <end position="110"/>
    </location>
</feature>
<keyword evidence="1" id="KW-0812">Transmembrane</keyword>
<evidence type="ECO:0000313" key="2">
    <source>
        <dbReference type="EMBL" id="PTB79204.1"/>
    </source>
</evidence>
<dbReference type="EMBL" id="KZ679128">
    <property type="protein sequence ID" value="PTB79204.1"/>
    <property type="molecule type" value="Genomic_DNA"/>
</dbReference>
<evidence type="ECO:0000313" key="3">
    <source>
        <dbReference type="Proteomes" id="UP000240760"/>
    </source>
</evidence>
<proteinExistence type="predicted"/>
<accession>A0A2T4CCE0</accession>